<evidence type="ECO:0000313" key="5">
    <source>
        <dbReference type="Proteomes" id="UP000327044"/>
    </source>
</evidence>
<dbReference type="InParanoid" id="A0A5N4AU63"/>
<feature type="compositionally biased region" description="Polar residues" evidence="1">
    <location>
        <begin position="250"/>
        <end position="265"/>
    </location>
</feature>
<dbReference type="Pfam" id="PF01607">
    <property type="entry name" value="CBM_14"/>
    <property type="match status" value="1"/>
</dbReference>
<dbReference type="InterPro" id="IPR004148">
    <property type="entry name" value="BAR_dom"/>
</dbReference>
<evidence type="ECO:0000259" key="2">
    <source>
        <dbReference type="PROSITE" id="PS50940"/>
    </source>
</evidence>
<reference evidence="4 5" key="1">
    <citation type="journal article" date="2018" name="Elife">
        <title>Firefly genomes illuminate parallel origins of bioluminescence in beetles.</title>
        <authorList>
            <person name="Fallon T.R."/>
            <person name="Lower S.E."/>
            <person name="Chang C.H."/>
            <person name="Bessho-Uehara M."/>
            <person name="Martin G.J."/>
            <person name="Bewick A.J."/>
            <person name="Behringer M."/>
            <person name="Debat H.J."/>
            <person name="Wong I."/>
            <person name="Day J.C."/>
            <person name="Suvorov A."/>
            <person name="Silva C.J."/>
            <person name="Stanger-Hall K.F."/>
            <person name="Hall D.W."/>
            <person name="Schmitz R.J."/>
            <person name="Nelson D.R."/>
            <person name="Lewis S.M."/>
            <person name="Shigenobu S."/>
            <person name="Bybee S.M."/>
            <person name="Larracuente A.M."/>
            <person name="Oba Y."/>
            <person name="Weng J.K."/>
        </authorList>
    </citation>
    <scope>NUCLEOTIDE SEQUENCE [LARGE SCALE GENOMIC DNA]</scope>
    <source>
        <strain evidence="4">1611_PpyrPB1</strain>
        <tissue evidence="4">Whole body</tissue>
    </source>
</reference>
<feature type="region of interest" description="Disordered" evidence="1">
    <location>
        <begin position="249"/>
        <end position="333"/>
    </location>
</feature>
<dbReference type="AlphaFoldDB" id="A0A5N4AU63"/>
<proteinExistence type="predicted"/>
<dbReference type="GO" id="GO:0008061">
    <property type="term" value="F:chitin binding"/>
    <property type="evidence" value="ECO:0007669"/>
    <property type="project" value="InterPro"/>
</dbReference>
<dbReference type="GO" id="GO:0005737">
    <property type="term" value="C:cytoplasm"/>
    <property type="evidence" value="ECO:0007669"/>
    <property type="project" value="InterPro"/>
</dbReference>
<gene>
    <name evidence="4" type="ORF">PPYR_05235</name>
</gene>
<keyword evidence="5" id="KW-1185">Reference proteome</keyword>
<dbReference type="PANTHER" id="PTHR22933">
    <property type="entry name" value="FI18007P1-RELATED"/>
    <property type="match status" value="1"/>
</dbReference>
<dbReference type="GO" id="GO:0005576">
    <property type="term" value="C:extracellular region"/>
    <property type="evidence" value="ECO:0007669"/>
    <property type="project" value="InterPro"/>
</dbReference>
<comment type="caution">
    <text evidence="4">The sequence shown here is derived from an EMBL/GenBank/DDBJ whole genome shotgun (WGS) entry which is preliminary data.</text>
</comment>
<sequence length="459" mass="51782">MGGAEGTKLDLDFMDMERKTDVTYELVEELQTKTKEFLQPNPTARAKMAAVKGISKLSGQAKSNTYPQPEGVLGDCMLLYGRKLGDDSMFGQALVEMGESLKQMADVKYSLDDNIKQNFLEPLHHLQTKDLKEVMHHRKKLQGRRLDFDCKRRRQAKDEEIKMSEDKFAESLHLAQMGMFNLLENDVEQISQLATFAEGLLDYHSQCTEVLRSLTETLLVKKDEAANRPKMEFVPKTLGDLNIEGVSDGVNGTNHHNSLSITHNNLKQRPRPLPKQIPQYTRPDPFDPWSSVTGSSQVSSPQHKPQVQLDLRPGQHSANASPLPSPMKSPARTPISRTPCCTALYDFDPENPGELGFKQLDGYIPGQDYPTYNEIPRTSFTCEQKIPGYYSDPEAQCQVWHWCVPGGPQYSFLCPNGTVFNQFARVCDWFFNVDCAGVQNLYGINEDLYIIPGYNPPPQ</sequence>
<dbReference type="PROSITE" id="PS50940">
    <property type="entry name" value="CHIT_BIND_II"/>
    <property type="match status" value="1"/>
</dbReference>
<dbReference type="Proteomes" id="UP000327044">
    <property type="component" value="Unassembled WGS sequence"/>
</dbReference>
<evidence type="ECO:0008006" key="6">
    <source>
        <dbReference type="Google" id="ProtNLM"/>
    </source>
</evidence>
<dbReference type="SMART" id="SM00721">
    <property type="entry name" value="BAR"/>
    <property type="match status" value="1"/>
</dbReference>
<protein>
    <recommendedName>
        <fullName evidence="6">Endophilin-A</fullName>
    </recommendedName>
</protein>
<evidence type="ECO:0000313" key="4">
    <source>
        <dbReference type="EMBL" id="KAB0800881.1"/>
    </source>
</evidence>
<dbReference type="Gene3D" id="2.170.140.10">
    <property type="entry name" value="Chitin binding domain"/>
    <property type="match status" value="1"/>
</dbReference>
<evidence type="ECO:0000259" key="3">
    <source>
        <dbReference type="PROSITE" id="PS51021"/>
    </source>
</evidence>
<dbReference type="InterPro" id="IPR052976">
    <property type="entry name" value="Scoloptoxin-like"/>
</dbReference>
<feature type="domain" description="BAR" evidence="3">
    <location>
        <begin position="1"/>
        <end position="227"/>
    </location>
</feature>
<dbReference type="InterPro" id="IPR002557">
    <property type="entry name" value="Chitin-bd_dom"/>
</dbReference>
<dbReference type="EMBL" id="VVIM01000003">
    <property type="protein sequence ID" value="KAB0800881.1"/>
    <property type="molecule type" value="Genomic_DNA"/>
</dbReference>
<dbReference type="SUPFAM" id="SSF50044">
    <property type="entry name" value="SH3-domain"/>
    <property type="match status" value="1"/>
</dbReference>
<dbReference type="SUPFAM" id="SSF57625">
    <property type="entry name" value="Invertebrate chitin-binding proteins"/>
    <property type="match status" value="1"/>
</dbReference>
<feature type="compositionally biased region" description="Low complexity" evidence="1">
    <location>
        <begin position="290"/>
        <end position="300"/>
    </location>
</feature>
<dbReference type="CDD" id="cd07592">
    <property type="entry name" value="BAR_Endophilin_A"/>
    <property type="match status" value="1"/>
</dbReference>
<dbReference type="PROSITE" id="PS51021">
    <property type="entry name" value="BAR"/>
    <property type="match status" value="1"/>
</dbReference>
<dbReference type="Gene3D" id="1.20.1270.60">
    <property type="entry name" value="Arfaptin homology (AH) domain/BAR domain"/>
    <property type="match status" value="1"/>
</dbReference>
<organism evidence="4 5">
    <name type="scientific">Photinus pyralis</name>
    <name type="common">Common eastern firefly</name>
    <name type="synonym">Lampyris pyralis</name>
    <dbReference type="NCBI Taxonomy" id="7054"/>
    <lineage>
        <taxon>Eukaryota</taxon>
        <taxon>Metazoa</taxon>
        <taxon>Ecdysozoa</taxon>
        <taxon>Arthropoda</taxon>
        <taxon>Hexapoda</taxon>
        <taxon>Insecta</taxon>
        <taxon>Pterygota</taxon>
        <taxon>Neoptera</taxon>
        <taxon>Endopterygota</taxon>
        <taxon>Coleoptera</taxon>
        <taxon>Polyphaga</taxon>
        <taxon>Elateriformia</taxon>
        <taxon>Elateroidea</taxon>
        <taxon>Lampyridae</taxon>
        <taxon>Lampyrinae</taxon>
        <taxon>Photinus</taxon>
    </lineage>
</organism>
<dbReference type="FunCoup" id="A0A5N4AU63">
    <property type="interactions" value="701"/>
</dbReference>
<dbReference type="SUPFAM" id="SSF103657">
    <property type="entry name" value="BAR/IMD domain-like"/>
    <property type="match status" value="1"/>
</dbReference>
<dbReference type="Pfam" id="PF03114">
    <property type="entry name" value="BAR"/>
    <property type="match status" value="1"/>
</dbReference>
<dbReference type="InterPro" id="IPR027267">
    <property type="entry name" value="AH/BAR_dom_sf"/>
</dbReference>
<dbReference type="InterPro" id="IPR036508">
    <property type="entry name" value="Chitin-bd_dom_sf"/>
</dbReference>
<dbReference type="InterPro" id="IPR036028">
    <property type="entry name" value="SH3-like_dom_sf"/>
</dbReference>
<dbReference type="PANTHER" id="PTHR22933:SF42">
    <property type="entry name" value="FI18455P1-RELATED"/>
    <property type="match status" value="1"/>
</dbReference>
<accession>A0A5N4AU63</accession>
<feature type="domain" description="Chitin-binding type-2" evidence="2">
    <location>
        <begin position="379"/>
        <end position="437"/>
    </location>
</feature>
<name>A0A5N4AU63_PHOPY</name>
<evidence type="ECO:0000256" key="1">
    <source>
        <dbReference type="SAM" id="MobiDB-lite"/>
    </source>
</evidence>
<dbReference type="SMART" id="SM00494">
    <property type="entry name" value="ChtBD2"/>
    <property type="match status" value="1"/>
</dbReference>